<dbReference type="EMBL" id="FQ790281">
    <property type="protein sequence ID" value="CCD46294.1"/>
    <property type="molecule type" value="Genomic_DNA"/>
</dbReference>
<feature type="compositionally biased region" description="Basic residues" evidence="1">
    <location>
        <begin position="74"/>
        <end position="83"/>
    </location>
</feature>
<dbReference type="AlphaFoldDB" id="G2Y0X9"/>
<sequence>MYGIPIGTALCVLRLASYEKEYLIRWRIYILNAILSAILIPTPIPIPSTKPNPIQSNPIQSNPIQSNPISNDVKKKKEKKTTRTVREVGK</sequence>
<accession>G2Y0X9</accession>
<feature type="region of interest" description="Disordered" evidence="1">
    <location>
        <begin position="50"/>
        <end position="90"/>
    </location>
</feature>
<evidence type="ECO:0000313" key="3">
    <source>
        <dbReference type="Proteomes" id="UP000008177"/>
    </source>
</evidence>
<organism evidence="2 3">
    <name type="scientific">Botryotinia fuckeliana (strain T4)</name>
    <name type="common">Noble rot fungus</name>
    <name type="synonym">Botrytis cinerea</name>
    <dbReference type="NCBI Taxonomy" id="999810"/>
    <lineage>
        <taxon>Eukaryota</taxon>
        <taxon>Fungi</taxon>
        <taxon>Dikarya</taxon>
        <taxon>Ascomycota</taxon>
        <taxon>Pezizomycotina</taxon>
        <taxon>Leotiomycetes</taxon>
        <taxon>Helotiales</taxon>
        <taxon>Sclerotiniaceae</taxon>
        <taxon>Botrytis</taxon>
    </lineage>
</organism>
<dbReference type="Proteomes" id="UP000008177">
    <property type="component" value="Unplaced contigs"/>
</dbReference>
<protein>
    <submittedName>
        <fullName evidence="2">Uncharacterized protein</fullName>
    </submittedName>
</protein>
<dbReference type="InParanoid" id="G2Y0X9"/>
<proteinExistence type="predicted"/>
<name>G2Y0X9_BOTF4</name>
<evidence type="ECO:0000256" key="1">
    <source>
        <dbReference type="SAM" id="MobiDB-lite"/>
    </source>
</evidence>
<evidence type="ECO:0000313" key="2">
    <source>
        <dbReference type="EMBL" id="CCD46294.1"/>
    </source>
</evidence>
<feature type="compositionally biased region" description="Polar residues" evidence="1">
    <location>
        <begin position="55"/>
        <end position="70"/>
    </location>
</feature>
<dbReference type="HOGENOM" id="CLU_2440579_0_0_1"/>
<reference evidence="3" key="1">
    <citation type="journal article" date="2011" name="PLoS Genet.">
        <title>Genomic analysis of the necrotrophic fungal pathogens Sclerotinia sclerotiorum and Botrytis cinerea.</title>
        <authorList>
            <person name="Amselem J."/>
            <person name="Cuomo C.A."/>
            <person name="van Kan J.A."/>
            <person name="Viaud M."/>
            <person name="Benito E.P."/>
            <person name="Couloux A."/>
            <person name="Coutinho P.M."/>
            <person name="de Vries R.P."/>
            <person name="Dyer P.S."/>
            <person name="Fillinger S."/>
            <person name="Fournier E."/>
            <person name="Gout L."/>
            <person name="Hahn M."/>
            <person name="Kohn L."/>
            <person name="Lapalu N."/>
            <person name="Plummer K.M."/>
            <person name="Pradier J.M."/>
            <person name="Quevillon E."/>
            <person name="Sharon A."/>
            <person name="Simon A."/>
            <person name="ten Have A."/>
            <person name="Tudzynski B."/>
            <person name="Tudzynski P."/>
            <person name="Wincker P."/>
            <person name="Andrew M."/>
            <person name="Anthouard V."/>
            <person name="Beever R.E."/>
            <person name="Beffa R."/>
            <person name="Benoit I."/>
            <person name="Bouzid O."/>
            <person name="Brault B."/>
            <person name="Chen Z."/>
            <person name="Choquer M."/>
            <person name="Collemare J."/>
            <person name="Cotton P."/>
            <person name="Danchin E.G."/>
            <person name="Da Silva C."/>
            <person name="Gautier A."/>
            <person name="Giraud C."/>
            <person name="Giraud T."/>
            <person name="Gonzalez C."/>
            <person name="Grossetete S."/>
            <person name="Guldener U."/>
            <person name="Henrissat B."/>
            <person name="Howlett B.J."/>
            <person name="Kodira C."/>
            <person name="Kretschmer M."/>
            <person name="Lappartient A."/>
            <person name="Leroch M."/>
            <person name="Levis C."/>
            <person name="Mauceli E."/>
            <person name="Neuveglise C."/>
            <person name="Oeser B."/>
            <person name="Pearson M."/>
            <person name="Poulain J."/>
            <person name="Poussereau N."/>
            <person name="Quesneville H."/>
            <person name="Rascle C."/>
            <person name="Schumacher J."/>
            <person name="Segurens B."/>
            <person name="Sexton A."/>
            <person name="Silva E."/>
            <person name="Sirven C."/>
            <person name="Soanes D.M."/>
            <person name="Talbot N.J."/>
            <person name="Templeton M."/>
            <person name="Yandava C."/>
            <person name="Yarden O."/>
            <person name="Zeng Q."/>
            <person name="Rollins J.A."/>
            <person name="Lebrun M.H."/>
            <person name="Dickman M."/>
        </authorList>
    </citation>
    <scope>NUCLEOTIDE SEQUENCE [LARGE SCALE GENOMIC DNA]</scope>
    <source>
        <strain evidence="3">T4</strain>
    </source>
</reference>
<gene>
    <name evidence="2" type="ORF">BofuT4_uP118440.1</name>
</gene>